<comment type="subcellular location">
    <subcellularLocation>
        <location evidence="1 9">Cell membrane</location>
        <topology evidence="1 9">Multi-pass membrane protein</topology>
    </subcellularLocation>
</comment>
<keyword evidence="2 9" id="KW-0813">Transport</keyword>
<evidence type="ECO:0000256" key="6">
    <source>
        <dbReference type="ARBA" id="ARBA00022989"/>
    </source>
</evidence>
<comment type="function">
    <text evidence="9">Part of the Sec protein translocase complex. Interacts with the SecYEG preprotein conducting channel. SecDF uses the proton motive force (PMF) to complete protein translocation after the ATP-dependent function of SecA.</text>
</comment>
<protein>
    <recommendedName>
        <fullName evidence="9">Protein-export membrane protein SecF</fullName>
    </recommendedName>
</protein>
<evidence type="ECO:0000256" key="4">
    <source>
        <dbReference type="ARBA" id="ARBA00022692"/>
    </source>
</evidence>
<dbReference type="GO" id="GO:0015450">
    <property type="term" value="F:protein-transporting ATPase activity"/>
    <property type="evidence" value="ECO:0007669"/>
    <property type="project" value="InterPro"/>
</dbReference>
<accession>A0A244CLS7</accession>
<keyword evidence="12" id="KW-1185">Reference proteome</keyword>
<dbReference type="OrthoDB" id="9774769at2"/>
<dbReference type="InterPro" id="IPR048634">
    <property type="entry name" value="SecD_SecF_C"/>
</dbReference>
<feature type="transmembrane region" description="Helical" evidence="9">
    <location>
        <begin position="189"/>
        <end position="210"/>
    </location>
</feature>
<dbReference type="GO" id="GO:0006605">
    <property type="term" value="P:protein targeting"/>
    <property type="evidence" value="ECO:0007669"/>
    <property type="project" value="UniProtKB-UniRule"/>
</dbReference>
<keyword evidence="5 9" id="KW-0653">Protein transport</keyword>
<gene>
    <name evidence="9" type="primary">secF</name>
    <name evidence="11" type="ORF">B1199_18070</name>
</gene>
<dbReference type="Proteomes" id="UP000194841">
    <property type="component" value="Unassembled WGS sequence"/>
</dbReference>
<dbReference type="PANTHER" id="PTHR30081:SF8">
    <property type="entry name" value="PROTEIN TRANSLOCASE SUBUNIT SECF"/>
    <property type="match status" value="1"/>
</dbReference>
<dbReference type="Pfam" id="PF02355">
    <property type="entry name" value="SecD_SecF_C"/>
    <property type="match status" value="1"/>
</dbReference>
<dbReference type="PRINTS" id="PR01755">
    <property type="entry name" value="SECFTRNLCASE"/>
</dbReference>
<dbReference type="GO" id="GO:0065002">
    <property type="term" value="P:intracellular protein transmembrane transport"/>
    <property type="evidence" value="ECO:0007669"/>
    <property type="project" value="UniProtKB-UniRule"/>
</dbReference>
<dbReference type="GO" id="GO:0005886">
    <property type="term" value="C:plasma membrane"/>
    <property type="evidence" value="ECO:0007669"/>
    <property type="project" value="UniProtKB-SubCell"/>
</dbReference>
<feature type="transmembrane region" description="Helical" evidence="9">
    <location>
        <begin position="138"/>
        <end position="155"/>
    </location>
</feature>
<dbReference type="RefSeq" id="WP_086745533.1">
    <property type="nucleotide sequence ID" value="NZ_MWPV01000006.1"/>
</dbReference>
<proteinExistence type="inferred from homology"/>
<feature type="transmembrane region" description="Helical" evidence="9">
    <location>
        <begin position="162"/>
        <end position="183"/>
    </location>
</feature>
<evidence type="ECO:0000313" key="11">
    <source>
        <dbReference type="EMBL" id="OUL56567.1"/>
    </source>
</evidence>
<feature type="transmembrane region" description="Helical" evidence="9">
    <location>
        <begin position="244"/>
        <end position="262"/>
    </location>
</feature>
<evidence type="ECO:0000313" key="12">
    <source>
        <dbReference type="Proteomes" id="UP000194841"/>
    </source>
</evidence>
<evidence type="ECO:0000256" key="2">
    <source>
        <dbReference type="ARBA" id="ARBA00022448"/>
    </source>
</evidence>
<feature type="domain" description="Protein export membrane protein SecD/SecF C-terminal" evidence="10">
    <location>
        <begin position="111"/>
        <end position="292"/>
    </location>
</feature>
<reference evidence="11 12" key="1">
    <citation type="submission" date="2017-02" db="EMBL/GenBank/DDBJ databases">
        <title>Pseudoalteromonas ulvae TC14 Genome.</title>
        <authorList>
            <person name="Molmeret M."/>
        </authorList>
    </citation>
    <scope>NUCLEOTIDE SEQUENCE [LARGE SCALE GENOMIC DNA]</scope>
    <source>
        <strain evidence="11">TC14</strain>
    </source>
</reference>
<dbReference type="PANTHER" id="PTHR30081">
    <property type="entry name" value="PROTEIN-EXPORT MEMBRANE PROTEIN SEC"/>
    <property type="match status" value="1"/>
</dbReference>
<evidence type="ECO:0000256" key="7">
    <source>
        <dbReference type="ARBA" id="ARBA00023010"/>
    </source>
</evidence>
<dbReference type="InterPro" id="IPR022813">
    <property type="entry name" value="SecD/SecF_arch_bac"/>
</dbReference>
<evidence type="ECO:0000256" key="8">
    <source>
        <dbReference type="ARBA" id="ARBA00023136"/>
    </source>
</evidence>
<dbReference type="SUPFAM" id="SSF82866">
    <property type="entry name" value="Multidrug efflux transporter AcrB transmembrane domain"/>
    <property type="match status" value="1"/>
</dbReference>
<keyword evidence="8 9" id="KW-0472">Membrane</keyword>
<keyword evidence="3 9" id="KW-1003">Cell membrane</keyword>
<evidence type="ECO:0000256" key="5">
    <source>
        <dbReference type="ARBA" id="ARBA00022927"/>
    </source>
</evidence>
<feature type="transmembrane region" description="Helical" evidence="9">
    <location>
        <begin position="15"/>
        <end position="35"/>
    </location>
</feature>
<evidence type="ECO:0000259" key="10">
    <source>
        <dbReference type="Pfam" id="PF02355"/>
    </source>
</evidence>
<comment type="subunit">
    <text evidence="9">Forms a complex with SecD. Part of the essential Sec protein translocation apparatus which comprises SecA, SecYEG and auxiliary proteins SecDF-YajC and YidC.</text>
</comment>
<keyword evidence="4 9" id="KW-0812">Transmembrane</keyword>
<keyword evidence="6 9" id="KW-1133">Transmembrane helix</keyword>
<dbReference type="InterPro" id="IPR022645">
    <property type="entry name" value="SecD/SecF_bac"/>
</dbReference>
<comment type="similarity">
    <text evidence="9">Belongs to the SecD/SecF family. SecF subfamily.</text>
</comment>
<name>A0A244CLS7_PSEDV</name>
<evidence type="ECO:0000256" key="9">
    <source>
        <dbReference type="HAMAP-Rule" id="MF_01464"/>
    </source>
</evidence>
<evidence type="ECO:0000256" key="3">
    <source>
        <dbReference type="ARBA" id="ARBA00022475"/>
    </source>
</evidence>
<dbReference type="Gene3D" id="1.20.1640.10">
    <property type="entry name" value="Multidrug efflux transporter AcrB transmembrane domain"/>
    <property type="match status" value="1"/>
</dbReference>
<dbReference type="NCBIfam" id="TIGR00966">
    <property type="entry name" value="transloc_SecF"/>
    <property type="match status" value="1"/>
</dbReference>
<dbReference type="AlphaFoldDB" id="A0A244CLS7"/>
<keyword evidence="7 9" id="KW-0811">Translocation</keyword>
<dbReference type="InterPro" id="IPR005665">
    <property type="entry name" value="SecF_bac"/>
</dbReference>
<sequence>MIFKQLTAQSFPTKLRIIGLCLSFLLMSIAVFGLMTHKLNFSIEFNGGFITEFQSEQPLERSEVADSIAQILGKAQSQGLKVSSADQHHFIVRQNLDASGQSEQGWFAELNQTQQGQLTLLEANFIGAQVGEELLEQGGLAMFSAVIMVLLYLALRFEWRLAVGAVAALFHDIVLVLGIFAWLQIEFDLTVLASLLAIIGYSLNDSIIVADRMRELMRATTQPEGPNPLGQIINQAISSTLSRTLITSGTTLATIASIWLLAGPPLAGFSLALFSGIVVGTLSSICISATLPQLLGLNANHYQERDKIEQCEQMLMP</sequence>
<dbReference type="HAMAP" id="MF_01464_B">
    <property type="entry name" value="SecF_B"/>
    <property type="match status" value="1"/>
</dbReference>
<feature type="transmembrane region" description="Helical" evidence="9">
    <location>
        <begin position="268"/>
        <end position="291"/>
    </location>
</feature>
<comment type="caution">
    <text evidence="11">The sequence shown here is derived from an EMBL/GenBank/DDBJ whole genome shotgun (WGS) entry which is preliminary data.</text>
</comment>
<dbReference type="InterPro" id="IPR055344">
    <property type="entry name" value="SecD_SecF_C_bact"/>
</dbReference>
<dbReference type="NCBIfam" id="TIGR00916">
    <property type="entry name" value="2A0604s01"/>
    <property type="match status" value="1"/>
</dbReference>
<organism evidence="11 12">
    <name type="scientific">Pseudoalteromonas ulvae</name>
    <dbReference type="NCBI Taxonomy" id="107327"/>
    <lineage>
        <taxon>Bacteria</taxon>
        <taxon>Pseudomonadati</taxon>
        <taxon>Pseudomonadota</taxon>
        <taxon>Gammaproteobacteria</taxon>
        <taxon>Alteromonadales</taxon>
        <taxon>Pseudoalteromonadaceae</taxon>
        <taxon>Pseudoalteromonas</taxon>
    </lineage>
</organism>
<evidence type="ECO:0000256" key="1">
    <source>
        <dbReference type="ARBA" id="ARBA00004651"/>
    </source>
</evidence>
<dbReference type="GO" id="GO:0043952">
    <property type="term" value="P:protein transport by the Sec complex"/>
    <property type="evidence" value="ECO:0007669"/>
    <property type="project" value="UniProtKB-UniRule"/>
</dbReference>
<dbReference type="EMBL" id="MWPV01000006">
    <property type="protein sequence ID" value="OUL56567.1"/>
    <property type="molecule type" value="Genomic_DNA"/>
</dbReference>